<feature type="domain" description="CUE" evidence="2">
    <location>
        <begin position="447"/>
        <end position="490"/>
    </location>
</feature>
<feature type="compositionally biased region" description="Basic and acidic residues" evidence="1">
    <location>
        <begin position="650"/>
        <end position="680"/>
    </location>
</feature>
<dbReference type="PROSITE" id="PS51140">
    <property type="entry name" value="CUE"/>
    <property type="match status" value="1"/>
</dbReference>
<dbReference type="EMBL" id="LR877145">
    <property type="protein sequence ID" value="CAD2213175.1"/>
    <property type="molecule type" value="Genomic_DNA"/>
</dbReference>
<proteinExistence type="predicted"/>
<evidence type="ECO:0000256" key="1">
    <source>
        <dbReference type="SAM" id="MobiDB-lite"/>
    </source>
</evidence>
<reference evidence="3 4" key="1">
    <citation type="submission" date="2020-08" db="EMBL/GenBank/DDBJ databases">
        <authorList>
            <person name="Newling K."/>
            <person name="Davey J."/>
            <person name="Forrester S."/>
        </authorList>
    </citation>
    <scope>NUCLEOTIDE SEQUENCE [LARGE SCALE GENOMIC DNA]</scope>
    <source>
        <strain evidence="4">Crithidia deanei Carvalho (ATCC PRA-265)</strain>
    </source>
</reference>
<gene>
    <name evidence="3" type="ORF">ADEAN_000061100</name>
</gene>
<accession>A0A7G2C0W8</accession>
<keyword evidence="4" id="KW-1185">Reference proteome</keyword>
<name>A0A7G2C0W8_9TRYP</name>
<evidence type="ECO:0000313" key="4">
    <source>
        <dbReference type="Proteomes" id="UP000515908"/>
    </source>
</evidence>
<dbReference type="OrthoDB" id="277587at2759"/>
<dbReference type="AlphaFoldDB" id="A0A7G2C0W8"/>
<evidence type="ECO:0000259" key="2">
    <source>
        <dbReference type="PROSITE" id="PS51140"/>
    </source>
</evidence>
<dbReference type="Proteomes" id="UP000515908">
    <property type="component" value="Chromosome 01"/>
</dbReference>
<protein>
    <recommendedName>
        <fullName evidence="2">CUE domain-containing protein</fullName>
    </recommendedName>
</protein>
<feature type="region of interest" description="Disordered" evidence="1">
    <location>
        <begin position="612"/>
        <end position="709"/>
    </location>
</feature>
<evidence type="ECO:0000313" key="3">
    <source>
        <dbReference type="EMBL" id="CAD2213175.1"/>
    </source>
</evidence>
<feature type="compositionally biased region" description="Polar residues" evidence="1">
    <location>
        <begin position="627"/>
        <end position="636"/>
    </location>
</feature>
<organism evidence="3 4">
    <name type="scientific">Angomonas deanei</name>
    <dbReference type="NCBI Taxonomy" id="59799"/>
    <lineage>
        <taxon>Eukaryota</taxon>
        <taxon>Discoba</taxon>
        <taxon>Euglenozoa</taxon>
        <taxon>Kinetoplastea</taxon>
        <taxon>Metakinetoplastina</taxon>
        <taxon>Trypanosomatida</taxon>
        <taxon>Trypanosomatidae</taxon>
        <taxon>Strigomonadinae</taxon>
        <taxon>Angomonas</taxon>
    </lineage>
</organism>
<dbReference type="GO" id="GO:0043130">
    <property type="term" value="F:ubiquitin binding"/>
    <property type="evidence" value="ECO:0007669"/>
    <property type="project" value="InterPro"/>
</dbReference>
<feature type="region of interest" description="Disordered" evidence="1">
    <location>
        <begin position="426"/>
        <end position="446"/>
    </location>
</feature>
<sequence length="709" mass="79836">MSKKLNEVFIEEDKSVSGAFFASADANEKNWSSVKLLADSDDVTFWTVIANHPFLGEVFKNLIFAIDQAHSSASSHLRHSLLKERELSLIAIFNRLATGTAFPLSKQVEILSISYCVEKILPVHVLPPLALLLLRKSGVAASVIISSLFIICPGYLPSLTLYINEFCDSTNWLALKCNIEMKKGRVQRKASDVLSLLERTYRFSKYLWALSQSSPFIANYFDLARVLRSLRVIVDIISPCLQHFIIASDALKNKRDILSRANYMIANTAISTATVLVLFKTYNTNATNEERKWCCPKLVKSAYDNLQEHITQYASGIPRIILGGFKGNIHDLMELFYASNSGSEKQRVGELLLTLTDPITDCKDFEDVAYGARERFTEFLLMDLVHQGFHIDTLLRDEFVDETEARFLGASENVIMQALAGINVEDAPDTNGGENNALQQPKAKNESNDPAVCMVMDVFPHYHVDGIKASLAYYNNDVEQFILDASMENLPPHLISQLTSDENVEEEAAPPGRHQERHLTTVDYDSVVPNGQLFSFLGKDLYDELLGSDDDEEEEDGENEVRYEMADPDYNTGMEDAFNIDESLKYKIRLLNEIMYEDEYDDAQLEDVRQGDVENGDDFVPGKEKVQSSSNAMPENQETKHTPNGPRSDYANKRFHENAAKERRERVKEIKKGREEDKPSYAKKQKTKKNAGGGKNAIARAAKKGRPVD</sequence>
<dbReference type="InterPro" id="IPR003892">
    <property type="entry name" value="CUE"/>
</dbReference>
<dbReference type="VEuPathDB" id="TriTrypDB:ADEAN_000061100"/>